<dbReference type="AlphaFoldDB" id="A0AAD9CTJ0"/>
<comment type="caution">
    <text evidence="3">The sequence shown here is derived from an EMBL/GenBank/DDBJ whole genome shotgun (WGS) entry which is preliminary data.</text>
</comment>
<name>A0AAD9CTJ0_PAPLA</name>
<feature type="compositionally biased region" description="Basic and acidic residues" evidence="1">
    <location>
        <begin position="143"/>
        <end position="158"/>
    </location>
</feature>
<proteinExistence type="predicted"/>
<reference evidence="3" key="1">
    <citation type="submission" date="2023-02" db="EMBL/GenBank/DDBJ databases">
        <title>Identification and recombinant expression of a fungal hydrolase from Papiliotrema laurentii that hydrolyzes apple cutin and clears colloidal polyester polyurethane.</title>
        <authorList>
            <consortium name="DOE Joint Genome Institute"/>
            <person name="Roman V.A."/>
            <person name="Bojanowski C."/>
            <person name="Crable B.R."/>
            <person name="Wagner D.N."/>
            <person name="Hung C.S."/>
            <person name="Nadeau L.J."/>
            <person name="Schratz L."/>
            <person name="Haridas S."/>
            <person name="Pangilinan J."/>
            <person name="Lipzen A."/>
            <person name="Na H."/>
            <person name="Yan M."/>
            <person name="Ng V."/>
            <person name="Grigoriev I.V."/>
            <person name="Spatafora J.W."/>
            <person name="Barlow D."/>
            <person name="Biffinger J."/>
            <person name="Kelley-Loughnane N."/>
            <person name="Varaljay V.A."/>
            <person name="Crookes-Goodson W.J."/>
        </authorList>
    </citation>
    <scope>NUCLEOTIDE SEQUENCE</scope>
    <source>
        <strain evidence="3">5307AH</strain>
    </source>
</reference>
<feature type="compositionally biased region" description="Low complexity" evidence="1">
    <location>
        <begin position="732"/>
        <end position="744"/>
    </location>
</feature>
<accession>A0AAD9CTJ0</accession>
<dbReference type="Pfam" id="PF00566">
    <property type="entry name" value="RabGAP-TBC"/>
    <property type="match status" value="1"/>
</dbReference>
<dbReference type="Gene3D" id="1.10.472.80">
    <property type="entry name" value="Ypt/Rab-GAP domain of gyp1p, domain 3"/>
    <property type="match status" value="1"/>
</dbReference>
<feature type="region of interest" description="Disordered" evidence="1">
    <location>
        <begin position="274"/>
        <end position="306"/>
    </location>
</feature>
<keyword evidence="4" id="KW-1185">Reference proteome</keyword>
<evidence type="ECO:0000256" key="1">
    <source>
        <dbReference type="SAM" id="MobiDB-lite"/>
    </source>
</evidence>
<protein>
    <recommendedName>
        <fullName evidence="2">Rab-GAP TBC domain-containing protein</fullName>
    </recommendedName>
</protein>
<dbReference type="Proteomes" id="UP001182556">
    <property type="component" value="Unassembled WGS sequence"/>
</dbReference>
<dbReference type="PROSITE" id="PS50086">
    <property type="entry name" value="TBC_RABGAP"/>
    <property type="match status" value="1"/>
</dbReference>
<organism evidence="3 4">
    <name type="scientific">Papiliotrema laurentii</name>
    <name type="common">Cryptococcus laurentii</name>
    <dbReference type="NCBI Taxonomy" id="5418"/>
    <lineage>
        <taxon>Eukaryota</taxon>
        <taxon>Fungi</taxon>
        <taxon>Dikarya</taxon>
        <taxon>Basidiomycota</taxon>
        <taxon>Agaricomycotina</taxon>
        <taxon>Tremellomycetes</taxon>
        <taxon>Tremellales</taxon>
        <taxon>Rhynchogastremaceae</taxon>
        <taxon>Papiliotrema</taxon>
    </lineage>
</organism>
<feature type="region of interest" description="Disordered" evidence="1">
    <location>
        <begin position="705"/>
        <end position="772"/>
    </location>
</feature>
<dbReference type="InterPro" id="IPR000195">
    <property type="entry name" value="Rab-GAP-TBC_dom"/>
</dbReference>
<evidence type="ECO:0000313" key="3">
    <source>
        <dbReference type="EMBL" id="KAK1921262.1"/>
    </source>
</evidence>
<feature type="compositionally biased region" description="Polar residues" evidence="1">
    <location>
        <begin position="216"/>
        <end position="227"/>
    </location>
</feature>
<dbReference type="InterPro" id="IPR035969">
    <property type="entry name" value="Rab-GAP_TBC_sf"/>
</dbReference>
<dbReference type="GO" id="GO:0005096">
    <property type="term" value="F:GTPase activator activity"/>
    <property type="evidence" value="ECO:0007669"/>
    <property type="project" value="TreeGrafter"/>
</dbReference>
<feature type="region of interest" description="Disordered" evidence="1">
    <location>
        <begin position="633"/>
        <end position="693"/>
    </location>
</feature>
<feature type="domain" description="Rab-GAP TBC" evidence="2">
    <location>
        <begin position="47"/>
        <end position="467"/>
    </location>
</feature>
<feature type="region of interest" description="Disordered" evidence="1">
    <location>
        <begin position="213"/>
        <end position="237"/>
    </location>
</feature>
<dbReference type="EMBL" id="JAODAN010000011">
    <property type="protein sequence ID" value="KAK1921262.1"/>
    <property type="molecule type" value="Genomic_DNA"/>
</dbReference>
<dbReference type="PANTHER" id="PTHR22957">
    <property type="entry name" value="TBC1 DOMAIN FAMILY MEMBER GTPASE-ACTIVATING PROTEIN"/>
    <property type="match status" value="1"/>
</dbReference>
<evidence type="ECO:0000259" key="2">
    <source>
        <dbReference type="PROSITE" id="PS50086"/>
    </source>
</evidence>
<dbReference type="PANTHER" id="PTHR22957:SF27">
    <property type="entry name" value="TBC1 DOMAIN FAMILY MEMBER 13"/>
    <property type="match status" value="1"/>
</dbReference>
<evidence type="ECO:0000313" key="4">
    <source>
        <dbReference type="Proteomes" id="UP001182556"/>
    </source>
</evidence>
<feature type="compositionally biased region" description="Polar residues" evidence="1">
    <location>
        <begin position="281"/>
        <end position="290"/>
    </location>
</feature>
<gene>
    <name evidence="3" type="ORF">DB88DRAFT_500171</name>
</gene>
<feature type="region of interest" description="Disordered" evidence="1">
    <location>
        <begin position="135"/>
        <end position="195"/>
    </location>
</feature>
<dbReference type="GO" id="GO:0006886">
    <property type="term" value="P:intracellular protein transport"/>
    <property type="evidence" value="ECO:0007669"/>
    <property type="project" value="TreeGrafter"/>
</dbReference>
<dbReference type="SUPFAM" id="SSF47923">
    <property type="entry name" value="Ypt/Rab-GAP domain of gyp1p"/>
    <property type="match status" value="2"/>
</dbReference>
<sequence length="794" mass="86802">MDPAGSVSSSYDTATSFQLLLDPSRHASEPRVDLAQLRQLCVHGIPDHPPHLRPLAYSLLLGVLPLDKRQWKHANKNQKTHYHGLVRTHMEAIASLPTPATPLSPQDKLLLRISRDTVSARARFPLLRYRLTKSKSSPLAPSTRHEHEPGPSDSRTSDESDLVTSSSSEEVSEPEEIARTRGLPSRHHGGTSKELKCRRAAFDRISEIFSAENRMNVPQTSTSSGKRSTPEQDTAAAVVSPEITLSVDDSPTASMVTIPEKIQQTPTLSLTAPVDEERKSGTTSPITLLSSKPIPPPGTAASATTVPEPDTHAEAVCRILIVFICCNPQWAYHQNLVYVVSHLYSVYLQIEWKIRTRRGHRYRFPMARNKSAEEGTYWAFCALVREFESVLIGSSSMTPTELTMDRALDCLGRRLKWADDPLWSVLAGNDLSPASPLYTSDWMTHLLVCKVAGPQLPPLWDFLLSSRQSPTLFTDPLDALIDICTAILVACRSQLLKPDSSPKARSSQGTTRQTLWGEIDRPEAMSITYDPAQLLDTIRSLPLRKVGGWETVLHIANHLREARLTGQAAGLGLSDEAQSFSLGMPWPVMRWPQATKDVQSGQSSLTDWSRWTATAYDTFSDVSQKLISLASEPAHGRTPTARRSVWASMRSWASRDESQTPETASSKVNPPEGHGKGHSSTRDRGSTHVAPSTQPAFFTQEGSAGIANASTSPETPPAKRTGLQGPRPLLLSGSARRASGSGIDRSSRRDSNGSTTGLSSPPKRALSPPLKSDSAAYNSALYRIGIQQATLESS</sequence>